<dbReference type="InterPro" id="IPR055357">
    <property type="entry name" value="LRR_At1g61320_AtMIF1"/>
</dbReference>
<dbReference type="RefSeq" id="XP_011095352.1">
    <property type="nucleotide sequence ID" value="XM_011097050.2"/>
</dbReference>
<dbReference type="InterPro" id="IPR036047">
    <property type="entry name" value="F-box-like_dom_sf"/>
</dbReference>
<dbReference type="SUPFAM" id="SSF81383">
    <property type="entry name" value="F-box domain"/>
    <property type="match status" value="1"/>
</dbReference>
<dbReference type="Gene3D" id="1.20.1280.50">
    <property type="match status" value="1"/>
</dbReference>
<dbReference type="InterPro" id="IPR053781">
    <property type="entry name" value="F-box_AtFBL13-like"/>
</dbReference>
<keyword evidence="2" id="KW-1185">Reference proteome</keyword>
<dbReference type="InterPro" id="IPR050232">
    <property type="entry name" value="FBL13/AtMIF1-like"/>
</dbReference>
<evidence type="ECO:0000313" key="4">
    <source>
        <dbReference type="RefSeq" id="XP_011095352.1"/>
    </source>
</evidence>
<proteinExistence type="predicted"/>
<dbReference type="RefSeq" id="XP_020553955.1">
    <property type="nucleotide sequence ID" value="XM_020698296.1"/>
</dbReference>
<accession>A0A6I9UBW9</accession>
<feature type="domain" description="F-box" evidence="1">
    <location>
        <begin position="19"/>
        <end position="67"/>
    </location>
</feature>
<dbReference type="OrthoDB" id="896987at2759"/>
<dbReference type="SMART" id="SM00579">
    <property type="entry name" value="FBD"/>
    <property type="match status" value="1"/>
</dbReference>
<reference evidence="3" key="1">
    <citation type="submission" date="2022-04" db="UniProtKB">
        <authorList>
            <consortium name="RefSeq"/>
        </authorList>
    </citation>
    <scope>IDENTIFICATION</scope>
</reference>
<dbReference type="PANTHER" id="PTHR31900">
    <property type="entry name" value="F-BOX/RNI SUPERFAMILY PROTEIN-RELATED"/>
    <property type="match status" value="1"/>
</dbReference>
<dbReference type="InterPro" id="IPR001810">
    <property type="entry name" value="F-box_dom"/>
</dbReference>
<dbReference type="AlphaFoldDB" id="A0A6I9UBW9"/>
<gene>
    <name evidence="3 4 5" type="primary">LOC105174837</name>
</gene>
<dbReference type="GeneID" id="105174837"/>
<dbReference type="InterPro" id="IPR006566">
    <property type="entry name" value="FBD"/>
</dbReference>
<name>A0A6I9UBW9_SESIN</name>
<dbReference type="Pfam" id="PF00646">
    <property type="entry name" value="F-box"/>
    <property type="match status" value="1"/>
</dbReference>
<evidence type="ECO:0000313" key="5">
    <source>
        <dbReference type="RefSeq" id="XP_020553955.1"/>
    </source>
</evidence>
<dbReference type="Pfam" id="PF23622">
    <property type="entry name" value="LRR_At1g61320_AtMIF1"/>
    <property type="match status" value="1"/>
</dbReference>
<evidence type="ECO:0000259" key="1">
    <source>
        <dbReference type="PROSITE" id="PS50181"/>
    </source>
</evidence>
<sequence length="471" mass="53999">MGSFKVMKVSTEQIIDDGYDKISLLPDCILHDILSYLPTKEAVSTCVLSKRWKYLWTSVPSINFDDSLLYSSQFDFWHPLDVTRFMTFVERVLLLRDTSDVKRFRLSCRVCFSASRVNEWILAAIRRNVQELDLCLFVEEPFALPSCVFDNELLTVLRLEMNCTLQLPPRISFPCLRTLHLCLVTFPNDNLMQTLFSSCPFLEELAVLDCEWMNLRSISITMPSLKVLIIDDLPFCSVDDLRGCDIKIDAGNLIFFKYSGYLSNKINLYGLSSSALALIHIPNHCGRQREIACRTIKLFGGLRNVSSLRISSGTIESLFLVEHVMDRLPVFENLTLLELRGEFGEHSTKLLIKFLQCLPKLESLDFCEGLGRCEDSSRLTSVPNCVLSSLKTVNYRNLHGTNREIWFMKFLLENAIVLEKMNVFWSNSSSRDQISRKEINNQLHTLYRGSKNSALTVHMKPPCSLRTMSIC</sequence>
<dbReference type="PROSITE" id="PS50181">
    <property type="entry name" value="FBOX"/>
    <property type="match status" value="1"/>
</dbReference>
<organism evidence="3">
    <name type="scientific">Sesamum indicum</name>
    <name type="common">Oriental sesame</name>
    <name type="synonym">Sesamum orientale</name>
    <dbReference type="NCBI Taxonomy" id="4182"/>
    <lineage>
        <taxon>Eukaryota</taxon>
        <taxon>Viridiplantae</taxon>
        <taxon>Streptophyta</taxon>
        <taxon>Embryophyta</taxon>
        <taxon>Tracheophyta</taxon>
        <taxon>Spermatophyta</taxon>
        <taxon>Magnoliopsida</taxon>
        <taxon>eudicotyledons</taxon>
        <taxon>Gunneridae</taxon>
        <taxon>Pentapetalae</taxon>
        <taxon>asterids</taxon>
        <taxon>lamiids</taxon>
        <taxon>Lamiales</taxon>
        <taxon>Pedaliaceae</taxon>
        <taxon>Sesamum</taxon>
    </lineage>
</organism>
<dbReference type="CDD" id="cd22160">
    <property type="entry name" value="F-box_AtFBL13-like"/>
    <property type="match status" value="1"/>
</dbReference>
<dbReference type="RefSeq" id="XP_011095351.1">
    <property type="nucleotide sequence ID" value="XM_011097049.2"/>
</dbReference>
<dbReference type="SUPFAM" id="SSF52047">
    <property type="entry name" value="RNI-like"/>
    <property type="match status" value="1"/>
</dbReference>
<dbReference type="Proteomes" id="UP000504604">
    <property type="component" value="Linkage group LG12"/>
</dbReference>
<evidence type="ECO:0000313" key="3">
    <source>
        <dbReference type="RefSeq" id="XP_011095351.1"/>
    </source>
</evidence>
<dbReference type="KEGG" id="sind:105174837"/>
<protein>
    <submittedName>
        <fullName evidence="3 4">F-box/LRR-repeat protein At3g58900 isoform X1</fullName>
    </submittedName>
</protein>
<dbReference type="PANTHER" id="PTHR31900:SF30">
    <property type="entry name" value="SUPERFAMILY PROTEIN, PUTATIVE-RELATED"/>
    <property type="match status" value="1"/>
</dbReference>
<dbReference type="SMART" id="SM00256">
    <property type="entry name" value="FBOX"/>
    <property type="match status" value="1"/>
</dbReference>
<evidence type="ECO:0000313" key="2">
    <source>
        <dbReference type="Proteomes" id="UP000504604"/>
    </source>
</evidence>